<accession>A0A2A2EKI8</accession>
<keyword evidence="5" id="KW-0449">Lipoprotein</keyword>
<protein>
    <submittedName>
        <fullName evidence="7">ABC transporter substrate-binding protein</fullName>
    </submittedName>
</protein>
<dbReference type="Proteomes" id="UP000217986">
    <property type="component" value="Unassembled WGS sequence"/>
</dbReference>
<keyword evidence="1" id="KW-1003">Cell membrane</keyword>
<feature type="signal peptide" evidence="6">
    <location>
        <begin position="1"/>
        <end position="24"/>
    </location>
</feature>
<keyword evidence="3" id="KW-0472">Membrane</keyword>
<evidence type="ECO:0000256" key="5">
    <source>
        <dbReference type="ARBA" id="ARBA00023288"/>
    </source>
</evidence>
<dbReference type="EMBL" id="MVOG01000009">
    <property type="protein sequence ID" value="PAU69581.1"/>
    <property type="molecule type" value="Genomic_DNA"/>
</dbReference>
<dbReference type="InterPro" id="IPR006059">
    <property type="entry name" value="SBP"/>
</dbReference>
<evidence type="ECO:0000313" key="7">
    <source>
        <dbReference type="EMBL" id="PAU69581.1"/>
    </source>
</evidence>
<keyword evidence="2 6" id="KW-0732">Signal</keyword>
<evidence type="ECO:0000256" key="2">
    <source>
        <dbReference type="ARBA" id="ARBA00022729"/>
    </source>
</evidence>
<dbReference type="PROSITE" id="PS51257">
    <property type="entry name" value="PROKAR_LIPOPROTEIN"/>
    <property type="match status" value="1"/>
</dbReference>
<dbReference type="PANTHER" id="PTHR43649:SF33">
    <property type="entry name" value="POLYGALACTURONAN_RHAMNOGALACTURONAN-BINDING PROTEIN YTCQ"/>
    <property type="match status" value="1"/>
</dbReference>
<dbReference type="OrthoDB" id="3235892at2"/>
<dbReference type="Gene3D" id="3.40.190.10">
    <property type="entry name" value="Periplasmic binding protein-like II"/>
    <property type="match status" value="2"/>
</dbReference>
<proteinExistence type="predicted"/>
<evidence type="ECO:0000256" key="1">
    <source>
        <dbReference type="ARBA" id="ARBA00022475"/>
    </source>
</evidence>
<keyword evidence="4" id="KW-0564">Palmitate</keyword>
<organism evidence="7 8">
    <name type="scientific">Bifidobacterium italicum</name>
    <dbReference type="NCBI Taxonomy" id="1960968"/>
    <lineage>
        <taxon>Bacteria</taxon>
        <taxon>Bacillati</taxon>
        <taxon>Actinomycetota</taxon>
        <taxon>Actinomycetes</taxon>
        <taxon>Bifidobacteriales</taxon>
        <taxon>Bifidobacteriaceae</taxon>
        <taxon>Bifidobacterium</taxon>
    </lineage>
</organism>
<evidence type="ECO:0000256" key="4">
    <source>
        <dbReference type="ARBA" id="ARBA00023139"/>
    </source>
</evidence>
<evidence type="ECO:0000256" key="6">
    <source>
        <dbReference type="SAM" id="SignalP"/>
    </source>
</evidence>
<gene>
    <name evidence="7" type="ORF">B1400_0665</name>
</gene>
<dbReference type="PANTHER" id="PTHR43649">
    <property type="entry name" value="ARABINOSE-BINDING PROTEIN-RELATED"/>
    <property type="match status" value="1"/>
</dbReference>
<dbReference type="InterPro" id="IPR050490">
    <property type="entry name" value="Bact_solute-bd_prot1"/>
</dbReference>
<dbReference type="AlphaFoldDB" id="A0A2A2EKI8"/>
<dbReference type="SUPFAM" id="SSF53850">
    <property type="entry name" value="Periplasmic binding protein-like II"/>
    <property type="match status" value="1"/>
</dbReference>
<comment type="caution">
    <text evidence="7">The sequence shown here is derived from an EMBL/GenBank/DDBJ whole genome shotgun (WGS) entry which is preliminary data.</text>
</comment>
<dbReference type="Pfam" id="PF01547">
    <property type="entry name" value="SBP_bac_1"/>
    <property type="match status" value="1"/>
</dbReference>
<evidence type="ECO:0000313" key="8">
    <source>
        <dbReference type="Proteomes" id="UP000217986"/>
    </source>
</evidence>
<sequence length="588" mass="64135">MEIRKKIVSGIAATLSAAMLVSVAACGGNDSASDGPDDGSFMKVDVFSSTANYQGVQKGWFAKIVKDKFNMELNIIAPNVAGGGDTLFDTRSTAGNLGDLVIVGMQNGRLQKLVKSKLITDMTPYYGKMTNVKRYQAGVDYVTKQAGQDGVWGVPGNVSDESPTKSADGIEPAAAPYIRWDYYAKIGYPEIKDLDGFADVLKQMQDKAREETGDDDIYAVSLFKDWDGEMMQNAMAASQWYGYFAQNSVLVPSDDKDSQIVPASQVGSAYDKMIEFFNKCDRMGLVDPESTTQNWDNLSTKVTNGKVLMSIWSWLGKPRMNGNENQEKGVGFMLAPLQDMDVYTPGFQPEGDGNTFIAIGSKAKNKERLAKFIDWLYSPEGIYASAANSGGAACPKEMCWTLNDKGEPQLNEFGEKAMFNSDGLQVPAEYGGGSYNDGISTLNFKTVNANSTDPDTKSAFNPQLWATQLAKQTKLSEDWSKHMGGAKTDIEYLEKAGKLAVAPGATYTPPEEDSQISTLRSSVKTEVINASWQAVVAKTEAECQSTFKNMGTQLNDLGYAQVLKVDEDNAKALIKARQEIVKEYADKE</sequence>
<feature type="chain" id="PRO_5012787690" evidence="6">
    <location>
        <begin position="25"/>
        <end position="588"/>
    </location>
</feature>
<reference evidence="7 8" key="1">
    <citation type="journal article" date="2017" name="ISME J.">
        <title>Unveiling bifidobacterial biogeography across the mammalian branch of the tree of life.</title>
        <authorList>
            <person name="Milani C."/>
            <person name="Mangifesta M."/>
            <person name="Mancabelli L."/>
            <person name="Lugli G.A."/>
            <person name="James K."/>
            <person name="Duranti S."/>
            <person name="Turroni F."/>
            <person name="Ferrario C."/>
            <person name="Ossiprandi M.C."/>
            <person name="van Sinderen D."/>
            <person name="Ventura M."/>
        </authorList>
    </citation>
    <scope>NUCLEOTIDE SEQUENCE [LARGE SCALE GENOMIC DNA]</scope>
    <source>
        <strain evidence="7 8">70</strain>
    </source>
</reference>
<name>A0A2A2EKI8_9BIFI</name>
<evidence type="ECO:0000256" key="3">
    <source>
        <dbReference type="ARBA" id="ARBA00023136"/>
    </source>
</evidence>
<dbReference type="RefSeq" id="WP_095613049.1">
    <property type="nucleotide sequence ID" value="NZ_MVOG01000009.1"/>
</dbReference>
<keyword evidence="8" id="KW-1185">Reference proteome</keyword>